<protein>
    <submittedName>
        <fullName evidence="2">PRiA4b ORF-3-like protein</fullName>
    </submittedName>
</protein>
<evidence type="ECO:0000313" key="3">
    <source>
        <dbReference type="Proteomes" id="UP000292958"/>
    </source>
</evidence>
<dbReference type="PANTHER" id="PTHR41878">
    <property type="entry name" value="LEXA REPRESSOR-RELATED"/>
    <property type="match status" value="1"/>
</dbReference>
<evidence type="ECO:0000259" key="1">
    <source>
        <dbReference type="Pfam" id="PF07929"/>
    </source>
</evidence>
<accession>A0A4Q7YG26</accession>
<name>A0A4Q7YG26_9BACT</name>
<dbReference type="PANTHER" id="PTHR41878:SF1">
    <property type="entry name" value="TNPR PROTEIN"/>
    <property type="match status" value="1"/>
</dbReference>
<dbReference type="AlphaFoldDB" id="A0A4Q7YG26"/>
<organism evidence="2 3">
    <name type="scientific">Edaphobacter modestus</name>
    <dbReference type="NCBI Taxonomy" id="388466"/>
    <lineage>
        <taxon>Bacteria</taxon>
        <taxon>Pseudomonadati</taxon>
        <taxon>Acidobacteriota</taxon>
        <taxon>Terriglobia</taxon>
        <taxon>Terriglobales</taxon>
        <taxon>Acidobacteriaceae</taxon>
        <taxon>Edaphobacter</taxon>
    </lineage>
</organism>
<proteinExistence type="predicted"/>
<dbReference type="InterPro" id="IPR024047">
    <property type="entry name" value="MM3350-like_sf"/>
</dbReference>
<evidence type="ECO:0000313" key="2">
    <source>
        <dbReference type="EMBL" id="RZU35724.1"/>
    </source>
</evidence>
<dbReference type="Pfam" id="PF07929">
    <property type="entry name" value="PRiA4_ORF3"/>
    <property type="match status" value="1"/>
</dbReference>
<reference evidence="2 3" key="1">
    <citation type="submission" date="2019-02" db="EMBL/GenBank/DDBJ databases">
        <title>Genomic Encyclopedia of Archaeal and Bacterial Type Strains, Phase II (KMG-II): from individual species to whole genera.</title>
        <authorList>
            <person name="Goeker M."/>
        </authorList>
    </citation>
    <scope>NUCLEOTIDE SEQUENCE [LARGE SCALE GENOMIC DNA]</scope>
    <source>
        <strain evidence="2 3">DSM 18101</strain>
    </source>
</reference>
<sequence>MDIYRVHVSLRDIEPAIWRRIELSSQITLKQLHRILQIAMGWRNDHLHEYIVDGRRYGTPDPAYDDPGEIVRETGVRIATVLPEPGAEILYVYDFGDYWQHDVRLEAAFPPESDIKYPRILDGARNCPPEDCGGAGGYADLLEILLDPTHEEFEHMREWAGPHFNAEVFSVNAPNERLQKNRSLAVK</sequence>
<dbReference type="SUPFAM" id="SSF159941">
    <property type="entry name" value="MM3350-like"/>
    <property type="match status" value="1"/>
</dbReference>
<dbReference type="InterPro" id="IPR012912">
    <property type="entry name" value="Plasmid_pRiA4b_Orf3-like"/>
</dbReference>
<feature type="domain" description="Plasmid pRiA4b Orf3-like" evidence="1">
    <location>
        <begin position="3"/>
        <end position="172"/>
    </location>
</feature>
<gene>
    <name evidence="2" type="ORF">BDD14_5818</name>
</gene>
<comment type="caution">
    <text evidence="2">The sequence shown here is derived from an EMBL/GenBank/DDBJ whole genome shotgun (WGS) entry which is preliminary data.</text>
</comment>
<dbReference type="Proteomes" id="UP000292958">
    <property type="component" value="Unassembled WGS sequence"/>
</dbReference>
<dbReference type="RefSeq" id="WP_130424175.1">
    <property type="nucleotide sequence ID" value="NZ_SHKW01000002.1"/>
</dbReference>
<dbReference type="EMBL" id="SHKW01000002">
    <property type="protein sequence ID" value="RZU35724.1"/>
    <property type="molecule type" value="Genomic_DNA"/>
</dbReference>
<dbReference type="Gene3D" id="3.10.290.30">
    <property type="entry name" value="MM3350-like"/>
    <property type="match status" value="1"/>
</dbReference>
<keyword evidence="3" id="KW-1185">Reference proteome</keyword>
<dbReference type="OrthoDB" id="9801392at2"/>